<evidence type="ECO:0000256" key="2">
    <source>
        <dbReference type="SAM" id="Phobius"/>
    </source>
</evidence>
<keyword evidence="2" id="KW-1133">Transmembrane helix</keyword>
<evidence type="ECO:0008006" key="5">
    <source>
        <dbReference type="Google" id="ProtNLM"/>
    </source>
</evidence>
<dbReference type="EMBL" id="BNAF01000001">
    <property type="protein sequence ID" value="GHE23269.1"/>
    <property type="molecule type" value="Genomic_DNA"/>
</dbReference>
<organism evidence="3 4">
    <name type="scientific">Sphingobacterium griseoflavum</name>
    <dbReference type="NCBI Taxonomy" id="1474952"/>
    <lineage>
        <taxon>Bacteria</taxon>
        <taxon>Pseudomonadati</taxon>
        <taxon>Bacteroidota</taxon>
        <taxon>Sphingobacteriia</taxon>
        <taxon>Sphingobacteriales</taxon>
        <taxon>Sphingobacteriaceae</taxon>
        <taxon>Sphingobacterium</taxon>
    </lineage>
</organism>
<keyword evidence="2" id="KW-0812">Transmembrane</keyword>
<gene>
    <name evidence="3" type="ORF">GCM10017764_02370</name>
</gene>
<name>A0ABQ3HQZ7_9SPHI</name>
<comment type="caution">
    <text evidence="3">The sequence shown here is derived from an EMBL/GenBank/DDBJ whole genome shotgun (WGS) entry which is preliminary data.</text>
</comment>
<evidence type="ECO:0000256" key="1">
    <source>
        <dbReference type="SAM" id="MobiDB-lite"/>
    </source>
</evidence>
<reference evidence="4" key="1">
    <citation type="journal article" date="2019" name="Int. J. Syst. Evol. Microbiol.">
        <title>The Global Catalogue of Microorganisms (GCM) 10K type strain sequencing project: providing services to taxonomists for standard genome sequencing and annotation.</title>
        <authorList>
            <consortium name="The Broad Institute Genomics Platform"/>
            <consortium name="The Broad Institute Genome Sequencing Center for Infectious Disease"/>
            <person name="Wu L."/>
            <person name="Ma J."/>
        </authorList>
    </citation>
    <scope>NUCLEOTIDE SEQUENCE [LARGE SCALE GENOMIC DNA]</scope>
    <source>
        <strain evidence="4">CGMCC 1.12966</strain>
    </source>
</reference>
<dbReference type="RefSeq" id="WP_189624769.1">
    <property type="nucleotide sequence ID" value="NZ_BNAF01000001.1"/>
</dbReference>
<evidence type="ECO:0000313" key="4">
    <source>
        <dbReference type="Proteomes" id="UP000620550"/>
    </source>
</evidence>
<keyword evidence="4" id="KW-1185">Reference proteome</keyword>
<accession>A0ABQ3HQZ7</accession>
<feature type="region of interest" description="Disordered" evidence="1">
    <location>
        <begin position="191"/>
        <end position="213"/>
    </location>
</feature>
<feature type="transmembrane region" description="Helical" evidence="2">
    <location>
        <begin position="221"/>
        <end position="239"/>
    </location>
</feature>
<feature type="compositionally biased region" description="Basic and acidic residues" evidence="1">
    <location>
        <begin position="204"/>
        <end position="213"/>
    </location>
</feature>
<protein>
    <recommendedName>
        <fullName evidence="5">DUF937 domain-containing protein</fullName>
    </recommendedName>
</protein>
<keyword evidence="2" id="KW-0472">Membrane</keyword>
<evidence type="ECO:0000313" key="3">
    <source>
        <dbReference type="EMBL" id="GHE23269.1"/>
    </source>
</evidence>
<sequence>MIENSLVNAARGIFQETTLTSLTHITKESPESIDRGLAVVIPVTLLALQRKDLSDLHKLLMQAKATYDGLSPDADFAPFAGSKTEATKQLLEDVIGDRRLDVQQTVSNYLNIPADTVYVLLSASLPAAFSVLTRFGQDWDETRVKDMLQANEPDIVSKIPAEFGPLVTDTHRDPAMHAGVPPVTAADAIIDPTHTSPSSSSEMAEPHIHTKESVKKSRSGAGIWWLLILIALVGLWLYFGKGCTAQSTTSDARDTTSMPLVQ</sequence>
<proteinExistence type="predicted"/>
<dbReference type="Proteomes" id="UP000620550">
    <property type="component" value="Unassembled WGS sequence"/>
</dbReference>
<feature type="compositionally biased region" description="Polar residues" evidence="1">
    <location>
        <begin position="193"/>
        <end position="202"/>
    </location>
</feature>